<dbReference type="PANTHER" id="PTHR11496">
    <property type="entry name" value="ALCOHOL DEHYDROGENASE"/>
    <property type="match status" value="1"/>
</dbReference>
<organism evidence="7 8">
    <name type="scientific">Limimaricola hongkongensis DSM 17492</name>
    <dbReference type="NCBI Taxonomy" id="1122180"/>
    <lineage>
        <taxon>Bacteria</taxon>
        <taxon>Pseudomonadati</taxon>
        <taxon>Pseudomonadota</taxon>
        <taxon>Alphaproteobacteria</taxon>
        <taxon>Rhodobacterales</taxon>
        <taxon>Paracoccaceae</taxon>
        <taxon>Limimaricola</taxon>
    </lineage>
</organism>
<evidence type="ECO:0000256" key="4">
    <source>
        <dbReference type="ARBA" id="ARBA00023027"/>
    </source>
</evidence>
<proteinExistence type="inferred from homology"/>
<gene>
    <name evidence="7" type="ORF">Lokhon_00391</name>
</gene>
<comment type="cofactor">
    <cofactor evidence="1">
        <name>Fe cation</name>
        <dbReference type="ChEBI" id="CHEBI:24875"/>
    </cofactor>
</comment>
<dbReference type="InterPro" id="IPR018211">
    <property type="entry name" value="ADH_Fe_CS"/>
</dbReference>
<dbReference type="eggNOG" id="COG1454">
    <property type="taxonomic scope" value="Bacteria"/>
</dbReference>
<dbReference type="Gene3D" id="1.20.1090.10">
    <property type="entry name" value="Dehydroquinate synthase-like - alpha domain"/>
    <property type="match status" value="1"/>
</dbReference>
<evidence type="ECO:0000256" key="3">
    <source>
        <dbReference type="ARBA" id="ARBA00023002"/>
    </source>
</evidence>
<evidence type="ECO:0000259" key="6">
    <source>
        <dbReference type="Pfam" id="PF25137"/>
    </source>
</evidence>
<comment type="caution">
    <text evidence="7">The sequence shown here is derived from an EMBL/GenBank/DDBJ whole genome shotgun (WGS) entry which is preliminary data.</text>
</comment>
<dbReference type="CDD" id="cd08183">
    <property type="entry name" value="Fe-ADH-like"/>
    <property type="match status" value="1"/>
</dbReference>
<feature type="domain" description="Fe-containing alcohol dehydrogenase-like C-terminal" evidence="6">
    <location>
        <begin position="186"/>
        <end position="376"/>
    </location>
</feature>
<dbReference type="Pfam" id="PF25137">
    <property type="entry name" value="ADH_Fe_C"/>
    <property type="match status" value="1"/>
</dbReference>
<dbReference type="OrthoDB" id="9815791at2"/>
<keyword evidence="3 7" id="KW-0560">Oxidoreductase</keyword>
<dbReference type="EMBL" id="APGJ01000002">
    <property type="protein sequence ID" value="EYD73406.1"/>
    <property type="molecule type" value="Genomic_DNA"/>
</dbReference>
<dbReference type="RefSeq" id="WP_017928081.1">
    <property type="nucleotide sequence ID" value="NZ_KB822996.1"/>
</dbReference>
<comment type="similarity">
    <text evidence="2">Belongs to the iron-containing alcohol dehydrogenase family.</text>
</comment>
<reference evidence="7 8" key="1">
    <citation type="submission" date="2013-03" db="EMBL/GenBank/DDBJ databases">
        <authorList>
            <person name="Fiebig A."/>
            <person name="Goeker M."/>
            <person name="Klenk H.-P.P."/>
        </authorList>
    </citation>
    <scope>NUCLEOTIDE SEQUENCE [LARGE SCALE GENOMIC DNA]</scope>
    <source>
        <strain evidence="7 8">DSM 17492</strain>
    </source>
</reference>
<name>A0A017HGC6_9RHOB</name>
<dbReference type="Pfam" id="PF00465">
    <property type="entry name" value="Fe-ADH"/>
    <property type="match status" value="1"/>
</dbReference>
<dbReference type="STRING" id="1122180.Lokhon_00391"/>
<dbReference type="PROSITE" id="PS00913">
    <property type="entry name" value="ADH_IRON_1"/>
    <property type="match status" value="1"/>
</dbReference>
<feature type="domain" description="Alcohol dehydrogenase iron-type/glycerol dehydrogenase GldA" evidence="5">
    <location>
        <begin position="11"/>
        <end position="175"/>
    </location>
</feature>
<dbReference type="Gene3D" id="3.40.50.1970">
    <property type="match status" value="1"/>
</dbReference>
<protein>
    <submittedName>
        <fullName evidence="7">Iron-containing alcohol dehydrogenase</fullName>
        <ecNumber evidence="7">1.1.1.1</ecNumber>
    </submittedName>
</protein>
<keyword evidence="4" id="KW-0520">NAD</keyword>
<dbReference type="HOGENOM" id="CLU_007207_0_0_5"/>
<accession>A0A017HGC6</accession>
<dbReference type="InterPro" id="IPR001670">
    <property type="entry name" value="ADH_Fe/GldA"/>
</dbReference>
<dbReference type="Proteomes" id="UP000025047">
    <property type="component" value="Unassembled WGS sequence"/>
</dbReference>
<sequence>MSGFDILTAGRVSFGRGRASEAAGAIHARGTRVLLLRGGHAGADRLAAELRARGATVEEIRQAGEPLIDDLDAVVARGRESRIDVVAALGGGSAIDMAKAAAALIPAPGGAMRHLEVVGEGRPLEAAPLPFVALPTTAGTGAEVTKNAVIGVPSHGRKVSLRDDRMLADLAIVDPALTDAAPRGVTLASGLDAVTQVIEPYLSCRATPFTDALCRDAIPRGLAALMRLMRQESETARDDLALTSLFGGLALANAGLGAVHGFAGVLGGRVGAPHGALCGRLLPGVLRANARAVAGQGGDMTRHHEVAGWIAAALGEGGDPLDALEAWIDGCGLPRLGAMGVPAAEIPDLAEASRASSSMRGNPVELPLAALEAALRDSL</sequence>
<dbReference type="AlphaFoldDB" id="A0A017HGC6"/>
<evidence type="ECO:0000259" key="5">
    <source>
        <dbReference type="Pfam" id="PF00465"/>
    </source>
</evidence>
<dbReference type="GO" id="GO:0046872">
    <property type="term" value="F:metal ion binding"/>
    <property type="evidence" value="ECO:0007669"/>
    <property type="project" value="InterPro"/>
</dbReference>
<keyword evidence="8" id="KW-1185">Reference proteome</keyword>
<dbReference type="EC" id="1.1.1.1" evidence="7"/>
<dbReference type="SUPFAM" id="SSF56796">
    <property type="entry name" value="Dehydroquinate synthase-like"/>
    <property type="match status" value="1"/>
</dbReference>
<evidence type="ECO:0000313" key="7">
    <source>
        <dbReference type="EMBL" id="EYD73406.1"/>
    </source>
</evidence>
<dbReference type="InterPro" id="IPR056798">
    <property type="entry name" value="ADH_Fe_C"/>
</dbReference>
<dbReference type="GO" id="GO:0004022">
    <property type="term" value="F:alcohol dehydrogenase (NAD+) activity"/>
    <property type="evidence" value="ECO:0007669"/>
    <property type="project" value="UniProtKB-EC"/>
</dbReference>
<dbReference type="PANTHER" id="PTHR11496:SF102">
    <property type="entry name" value="ALCOHOL DEHYDROGENASE 4"/>
    <property type="match status" value="1"/>
</dbReference>
<evidence type="ECO:0000256" key="2">
    <source>
        <dbReference type="ARBA" id="ARBA00007358"/>
    </source>
</evidence>
<dbReference type="InterPro" id="IPR039697">
    <property type="entry name" value="Alcohol_dehydrogenase_Fe"/>
</dbReference>
<dbReference type="PATRIC" id="fig|1122180.6.peg.396"/>
<evidence type="ECO:0000313" key="8">
    <source>
        <dbReference type="Proteomes" id="UP000025047"/>
    </source>
</evidence>
<evidence type="ECO:0000256" key="1">
    <source>
        <dbReference type="ARBA" id="ARBA00001962"/>
    </source>
</evidence>